<dbReference type="PANTHER" id="PTHR24394:SF29">
    <property type="entry name" value="MYONEURIN"/>
    <property type="match status" value="1"/>
</dbReference>
<dbReference type="FunFam" id="3.30.160.60:FF:001049">
    <property type="entry name" value="zinc finger protein 319"/>
    <property type="match status" value="1"/>
</dbReference>
<accession>A0A3B3ZW61</accession>
<keyword evidence="6" id="KW-0238">DNA-binding</keyword>
<dbReference type="Ensembl" id="ENSPMGT00000009069.1">
    <property type="protein sequence ID" value="ENSPMGP00000008526.1"/>
    <property type="gene ID" value="ENSPMGG00000007051.1"/>
</dbReference>
<dbReference type="PANTHER" id="PTHR24394">
    <property type="entry name" value="ZINC FINGER PROTEIN"/>
    <property type="match status" value="1"/>
</dbReference>
<keyword evidence="12" id="KW-1185">Reference proteome</keyword>
<keyword evidence="4 8" id="KW-0863">Zinc-finger</keyword>
<feature type="domain" description="C2H2-type" evidence="10">
    <location>
        <begin position="214"/>
        <end position="241"/>
    </location>
</feature>
<reference evidence="11" key="2">
    <citation type="submission" date="2025-09" db="UniProtKB">
        <authorList>
            <consortium name="Ensembl"/>
        </authorList>
    </citation>
    <scope>IDENTIFICATION</scope>
</reference>
<evidence type="ECO:0000256" key="5">
    <source>
        <dbReference type="ARBA" id="ARBA00022833"/>
    </source>
</evidence>
<dbReference type="SMART" id="SM00355">
    <property type="entry name" value="ZnF_C2H2"/>
    <property type="match status" value="4"/>
</dbReference>
<keyword evidence="5" id="KW-0862">Zinc</keyword>
<dbReference type="InterPro" id="IPR013087">
    <property type="entry name" value="Znf_C2H2_type"/>
</dbReference>
<evidence type="ECO:0000259" key="10">
    <source>
        <dbReference type="PROSITE" id="PS50157"/>
    </source>
</evidence>
<comment type="subcellular location">
    <subcellularLocation>
        <location evidence="1">Nucleus</location>
    </subcellularLocation>
</comment>
<keyword evidence="2" id="KW-0479">Metal-binding</keyword>
<dbReference type="GO" id="GO:0003677">
    <property type="term" value="F:DNA binding"/>
    <property type="evidence" value="ECO:0007669"/>
    <property type="project" value="UniProtKB-KW"/>
</dbReference>
<dbReference type="PROSITE" id="PS00028">
    <property type="entry name" value="ZINC_FINGER_C2H2_1"/>
    <property type="match status" value="4"/>
</dbReference>
<dbReference type="GO" id="GO:0005634">
    <property type="term" value="C:nucleus"/>
    <property type="evidence" value="ECO:0007669"/>
    <property type="project" value="UniProtKB-SubCell"/>
</dbReference>
<feature type="compositionally biased region" description="Polar residues" evidence="9">
    <location>
        <begin position="15"/>
        <end position="32"/>
    </location>
</feature>
<evidence type="ECO:0000256" key="7">
    <source>
        <dbReference type="ARBA" id="ARBA00023242"/>
    </source>
</evidence>
<evidence type="ECO:0000256" key="1">
    <source>
        <dbReference type="ARBA" id="ARBA00004123"/>
    </source>
</evidence>
<evidence type="ECO:0000256" key="4">
    <source>
        <dbReference type="ARBA" id="ARBA00022771"/>
    </source>
</evidence>
<feature type="domain" description="C2H2-type" evidence="10">
    <location>
        <begin position="242"/>
        <end position="269"/>
    </location>
</feature>
<dbReference type="AlphaFoldDB" id="A0A3B3ZW61"/>
<feature type="region of interest" description="Disordered" evidence="9">
    <location>
        <begin position="1"/>
        <end position="37"/>
    </location>
</feature>
<name>A0A3B3ZW61_9GOBI</name>
<keyword evidence="7" id="KW-0539">Nucleus</keyword>
<sequence length="299" mass="33135">MNEVSKTTNKKQETLKPTNQKRNLTTCTNQKSLEPKPVLPTANQTTVVTLLNQNFAFPLVLKQTPYFLFPTKNTPLSKVTSHSSSVSIPTNHSSPVSVSTNHSSHVFIPTNHSSPGSIPTNRKPSKSKFCCLCDERFKHQTLLLSHLDQHALKGEEPRYDCLHCEQSFTGSTTLMSLNVESLSVLCSVLGSTLLRIHQRTHVPPHTKLHGEKRFLCHTCGRGFVSRVALRSHVRTHTGERPYTCTLCGRGFAFNAGLKVHLRRHLGDKPYTCSVCGKGFPSGGDLQAHARTHTVPAQLK</sequence>
<evidence type="ECO:0000256" key="9">
    <source>
        <dbReference type="SAM" id="MobiDB-lite"/>
    </source>
</evidence>
<evidence type="ECO:0000313" key="11">
    <source>
        <dbReference type="Ensembl" id="ENSPMGP00000008526.1"/>
    </source>
</evidence>
<evidence type="ECO:0000256" key="6">
    <source>
        <dbReference type="ARBA" id="ARBA00023125"/>
    </source>
</evidence>
<dbReference type="GO" id="GO:0008270">
    <property type="term" value="F:zinc ion binding"/>
    <property type="evidence" value="ECO:0007669"/>
    <property type="project" value="UniProtKB-KW"/>
</dbReference>
<dbReference type="Gene3D" id="3.30.160.60">
    <property type="entry name" value="Classic Zinc Finger"/>
    <property type="match status" value="4"/>
</dbReference>
<feature type="domain" description="C2H2-type" evidence="10">
    <location>
        <begin position="270"/>
        <end position="297"/>
    </location>
</feature>
<dbReference type="GO" id="GO:0000122">
    <property type="term" value="P:negative regulation of transcription by RNA polymerase II"/>
    <property type="evidence" value="ECO:0007669"/>
    <property type="project" value="UniProtKB-ARBA"/>
</dbReference>
<reference evidence="11" key="1">
    <citation type="submission" date="2025-08" db="UniProtKB">
        <authorList>
            <consortium name="Ensembl"/>
        </authorList>
    </citation>
    <scope>IDENTIFICATION</scope>
</reference>
<keyword evidence="3" id="KW-0677">Repeat</keyword>
<evidence type="ECO:0000256" key="3">
    <source>
        <dbReference type="ARBA" id="ARBA00022737"/>
    </source>
</evidence>
<evidence type="ECO:0000313" key="12">
    <source>
        <dbReference type="Proteomes" id="UP000261520"/>
    </source>
</evidence>
<dbReference type="PROSITE" id="PS50157">
    <property type="entry name" value="ZINC_FINGER_C2H2_2"/>
    <property type="match status" value="3"/>
</dbReference>
<dbReference type="GO" id="GO:0000981">
    <property type="term" value="F:DNA-binding transcription factor activity, RNA polymerase II-specific"/>
    <property type="evidence" value="ECO:0007669"/>
    <property type="project" value="TreeGrafter"/>
</dbReference>
<dbReference type="InterPro" id="IPR036236">
    <property type="entry name" value="Znf_C2H2_sf"/>
</dbReference>
<dbReference type="FunFam" id="3.30.160.60:FF:001465">
    <property type="entry name" value="Zinc finger protein 560"/>
    <property type="match status" value="1"/>
</dbReference>
<dbReference type="Pfam" id="PF00096">
    <property type="entry name" value="zf-C2H2"/>
    <property type="match status" value="3"/>
</dbReference>
<evidence type="ECO:0000256" key="8">
    <source>
        <dbReference type="PROSITE-ProRule" id="PRU00042"/>
    </source>
</evidence>
<evidence type="ECO:0000256" key="2">
    <source>
        <dbReference type="ARBA" id="ARBA00022723"/>
    </source>
</evidence>
<organism evidence="11 12">
    <name type="scientific">Periophthalmus magnuspinnatus</name>
    <dbReference type="NCBI Taxonomy" id="409849"/>
    <lineage>
        <taxon>Eukaryota</taxon>
        <taxon>Metazoa</taxon>
        <taxon>Chordata</taxon>
        <taxon>Craniata</taxon>
        <taxon>Vertebrata</taxon>
        <taxon>Euteleostomi</taxon>
        <taxon>Actinopterygii</taxon>
        <taxon>Neopterygii</taxon>
        <taxon>Teleostei</taxon>
        <taxon>Neoteleostei</taxon>
        <taxon>Acanthomorphata</taxon>
        <taxon>Gobiaria</taxon>
        <taxon>Gobiiformes</taxon>
        <taxon>Gobioidei</taxon>
        <taxon>Gobiidae</taxon>
        <taxon>Oxudercinae</taxon>
        <taxon>Periophthalmus</taxon>
    </lineage>
</organism>
<dbReference type="SUPFAM" id="SSF57667">
    <property type="entry name" value="beta-beta-alpha zinc fingers"/>
    <property type="match status" value="2"/>
</dbReference>
<protein>
    <recommendedName>
        <fullName evidence="10">C2H2-type domain-containing protein</fullName>
    </recommendedName>
</protein>
<dbReference type="Proteomes" id="UP000261520">
    <property type="component" value="Unplaced"/>
</dbReference>
<proteinExistence type="predicted"/>
<dbReference type="FunFam" id="3.30.160.60:FF:000597">
    <property type="entry name" value="zinc finger protein 236 isoform X3"/>
    <property type="match status" value="1"/>
</dbReference>